<evidence type="ECO:0000313" key="1">
    <source>
        <dbReference type="EMBL" id="MFB9903749.1"/>
    </source>
</evidence>
<dbReference type="SUPFAM" id="SSF52218">
    <property type="entry name" value="Flavoproteins"/>
    <property type="match status" value="1"/>
</dbReference>
<protein>
    <recommendedName>
        <fullName evidence="3">Flavodoxin</fullName>
    </recommendedName>
</protein>
<organism evidence="1 2">
    <name type="scientific">Allokutzneria oryzae</name>
    <dbReference type="NCBI Taxonomy" id="1378989"/>
    <lineage>
        <taxon>Bacteria</taxon>
        <taxon>Bacillati</taxon>
        <taxon>Actinomycetota</taxon>
        <taxon>Actinomycetes</taxon>
        <taxon>Pseudonocardiales</taxon>
        <taxon>Pseudonocardiaceae</taxon>
        <taxon>Allokutzneria</taxon>
    </lineage>
</organism>
<evidence type="ECO:0008006" key="3">
    <source>
        <dbReference type="Google" id="ProtNLM"/>
    </source>
</evidence>
<dbReference type="InterPro" id="IPR029039">
    <property type="entry name" value="Flavoprotein-like_sf"/>
</dbReference>
<dbReference type="RefSeq" id="WP_377850906.1">
    <property type="nucleotide sequence ID" value="NZ_JBHLZU010000006.1"/>
</dbReference>
<evidence type="ECO:0000313" key="2">
    <source>
        <dbReference type="Proteomes" id="UP001589693"/>
    </source>
</evidence>
<proteinExistence type="predicted"/>
<reference evidence="1 2" key="1">
    <citation type="submission" date="2024-09" db="EMBL/GenBank/DDBJ databases">
        <authorList>
            <person name="Sun Q."/>
            <person name="Mori K."/>
        </authorList>
    </citation>
    <scope>NUCLEOTIDE SEQUENCE [LARGE SCALE GENOMIC DNA]</scope>
    <source>
        <strain evidence="1 2">TBRC 7907</strain>
    </source>
</reference>
<gene>
    <name evidence="1" type="ORF">ACFFQA_07350</name>
</gene>
<dbReference type="Proteomes" id="UP001589693">
    <property type="component" value="Unassembled WGS sequence"/>
</dbReference>
<keyword evidence="2" id="KW-1185">Reference proteome</keyword>
<comment type="caution">
    <text evidence="1">The sequence shown here is derived from an EMBL/GenBank/DDBJ whole genome shotgun (WGS) entry which is preliminary data.</text>
</comment>
<accession>A0ABV5ZVT0</accession>
<dbReference type="EMBL" id="JBHLZU010000006">
    <property type="protein sequence ID" value="MFB9903749.1"/>
    <property type="molecule type" value="Genomic_DNA"/>
</dbReference>
<name>A0ABV5ZVT0_9PSEU</name>
<sequence length="133" mass="14592">MRALVLDCTLDSRSEPTICSDLRSWGVRVDWVPATEVPASVTDYAVVVIVTPGWLGHPSRLAQWVLNRLPGGSPTTVAGVASLNELADGRWTRTTLSSHLWNRGYTVPVRPTATHFVRTAIQARRNRTLTTAS</sequence>